<accession>A0A164MX04</accession>
<protein>
    <submittedName>
        <fullName evidence="2">Uncharacterized protein</fullName>
    </submittedName>
</protein>
<sequence length="326" mass="36460">MRPRIEKAYYEDSDHESEEDWDYGGEDEDECMEDVIDEEEDQKNESEGEDNTTEDEDEDEAMINSDGGESDLTGQDVEIEAETPDVLDSDTETLGETEAHRQNEQILSRLRSKVAARELESESEEDFDWDLDDEGTDSEEMEIEVNPINEEEGVTVERSSERDAIGGGRHPSPEFPMSVVPDSEPPVDNHSRPSHLPESPEVDRTRTIVATSSHDANVGEVQEPSQQDAIAPRPAVQNIIRMIEEMDPAQRLDVKAWLEHLIAQEEARAQGRLDDVTLDLEGTDLVGDSAVEINREEIYQSGGSNEVEPDGVGVDVSDVDLMMRCI</sequence>
<feature type="compositionally biased region" description="Basic and acidic residues" evidence="1">
    <location>
        <begin position="1"/>
        <end position="12"/>
    </location>
</feature>
<evidence type="ECO:0000313" key="2">
    <source>
        <dbReference type="EMBL" id="KZS87125.1"/>
    </source>
</evidence>
<organism evidence="2 3">
    <name type="scientific">Sistotremastrum niveocremeum HHB9708</name>
    <dbReference type="NCBI Taxonomy" id="1314777"/>
    <lineage>
        <taxon>Eukaryota</taxon>
        <taxon>Fungi</taxon>
        <taxon>Dikarya</taxon>
        <taxon>Basidiomycota</taxon>
        <taxon>Agaricomycotina</taxon>
        <taxon>Agaricomycetes</taxon>
        <taxon>Sistotremastrales</taxon>
        <taxon>Sistotremastraceae</taxon>
        <taxon>Sertulicium</taxon>
        <taxon>Sertulicium niveocremeum</taxon>
    </lineage>
</organism>
<feature type="region of interest" description="Disordered" evidence="1">
    <location>
        <begin position="117"/>
        <end position="202"/>
    </location>
</feature>
<dbReference type="AlphaFoldDB" id="A0A164MX04"/>
<dbReference type="EMBL" id="KV419456">
    <property type="protein sequence ID" value="KZS87125.1"/>
    <property type="molecule type" value="Genomic_DNA"/>
</dbReference>
<dbReference type="Proteomes" id="UP000076722">
    <property type="component" value="Unassembled WGS sequence"/>
</dbReference>
<name>A0A164MX04_9AGAM</name>
<feature type="compositionally biased region" description="Acidic residues" evidence="1">
    <location>
        <begin position="121"/>
        <end position="154"/>
    </location>
</feature>
<gene>
    <name evidence="2" type="ORF">SISNIDRAFT_461223</name>
</gene>
<reference evidence="2 3" key="1">
    <citation type="journal article" date="2016" name="Mol. Biol. Evol.">
        <title>Comparative Genomics of Early-Diverging Mushroom-Forming Fungi Provides Insights into the Origins of Lignocellulose Decay Capabilities.</title>
        <authorList>
            <person name="Nagy L.G."/>
            <person name="Riley R."/>
            <person name="Tritt A."/>
            <person name="Adam C."/>
            <person name="Daum C."/>
            <person name="Floudas D."/>
            <person name="Sun H."/>
            <person name="Yadav J.S."/>
            <person name="Pangilinan J."/>
            <person name="Larsson K.H."/>
            <person name="Matsuura K."/>
            <person name="Barry K."/>
            <person name="Labutti K."/>
            <person name="Kuo R."/>
            <person name="Ohm R.A."/>
            <person name="Bhattacharya S.S."/>
            <person name="Shirouzu T."/>
            <person name="Yoshinaga Y."/>
            <person name="Martin F.M."/>
            <person name="Grigoriev I.V."/>
            <person name="Hibbett D.S."/>
        </authorList>
    </citation>
    <scope>NUCLEOTIDE SEQUENCE [LARGE SCALE GENOMIC DNA]</scope>
    <source>
        <strain evidence="2 3">HHB9708</strain>
    </source>
</reference>
<keyword evidence="3" id="KW-1185">Reference proteome</keyword>
<proteinExistence type="predicted"/>
<feature type="region of interest" description="Disordered" evidence="1">
    <location>
        <begin position="1"/>
        <end position="105"/>
    </location>
</feature>
<feature type="compositionally biased region" description="Acidic residues" evidence="1">
    <location>
        <begin position="77"/>
        <end position="95"/>
    </location>
</feature>
<feature type="compositionally biased region" description="Acidic residues" evidence="1">
    <location>
        <begin position="13"/>
        <end position="61"/>
    </location>
</feature>
<evidence type="ECO:0000256" key="1">
    <source>
        <dbReference type="SAM" id="MobiDB-lite"/>
    </source>
</evidence>
<evidence type="ECO:0000313" key="3">
    <source>
        <dbReference type="Proteomes" id="UP000076722"/>
    </source>
</evidence>